<feature type="compositionally biased region" description="Low complexity" evidence="12">
    <location>
        <begin position="360"/>
        <end position="374"/>
    </location>
</feature>
<evidence type="ECO:0000256" key="8">
    <source>
        <dbReference type="ARBA" id="ARBA00023033"/>
    </source>
</evidence>
<evidence type="ECO:0000313" key="14">
    <source>
        <dbReference type="EMBL" id="KZV99282.1"/>
    </source>
</evidence>
<comment type="subcellular location">
    <subcellularLocation>
        <location evidence="2">Secreted</location>
    </subcellularLocation>
</comment>
<accession>A0A165MHQ1</accession>
<protein>
    <submittedName>
        <fullName evidence="14">Uncharacterized protein</fullName>
    </submittedName>
</protein>
<evidence type="ECO:0000256" key="10">
    <source>
        <dbReference type="ARBA" id="ARBA00023180"/>
    </source>
</evidence>
<dbReference type="GO" id="GO:0005576">
    <property type="term" value="C:extracellular region"/>
    <property type="evidence" value="ECO:0007669"/>
    <property type="project" value="UniProtKB-SubCell"/>
</dbReference>
<dbReference type="OrthoDB" id="2019572at2759"/>
<dbReference type="EMBL" id="KV425911">
    <property type="protein sequence ID" value="KZV99282.1"/>
    <property type="molecule type" value="Genomic_DNA"/>
</dbReference>
<keyword evidence="7" id="KW-0186">Copper</keyword>
<dbReference type="InterPro" id="IPR054497">
    <property type="entry name" value="LPMO_AA14"/>
</dbReference>
<evidence type="ECO:0000256" key="3">
    <source>
        <dbReference type="ARBA" id="ARBA00022525"/>
    </source>
</evidence>
<feature type="compositionally biased region" description="Low complexity" evidence="12">
    <location>
        <begin position="304"/>
        <end position="348"/>
    </location>
</feature>
<keyword evidence="6" id="KW-0560">Oxidoreductase</keyword>
<keyword evidence="8" id="KW-0503">Monooxygenase</keyword>
<dbReference type="Proteomes" id="UP000077266">
    <property type="component" value="Unassembled WGS sequence"/>
</dbReference>
<feature type="region of interest" description="Disordered" evidence="12">
    <location>
        <begin position="295"/>
        <end position="399"/>
    </location>
</feature>
<name>A0A165MHQ1_EXIGL</name>
<comment type="cofactor">
    <cofactor evidence="1">
        <name>Cu(2+)</name>
        <dbReference type="ChEBI" id="CHEBI:29036"/>
    </cofactor>
</comment>
<dbReference type="Pfam" id="PF22810">
    <property type="entry name" value="LPMO_AA14"/>
    <property type="match status" value="1"/>
</dbReference>
<proteinExistence type="inferred from homology"/>
<evidence type="ECO:0000256" key="2">
    <source>
        <dbReference type="ARBA" id="ARBA00004613"/>
    </source>
</evidence>
<dbReference type="GO" id="GO:0046872">
    <property type="term" value="F:metal ion binding"/>
    <property type="evidence" value="ECO:0007669"/>
    <property type="project" value="UniProtKB-KW"/>
</dbReference>
<feature type="signal peptide" evidence="13">
    <location>
        <begin position="1"/>
        <end position="21"/>
    </location>
</feature>
<keyword evidence="15" id="KW-1185">Reference proteome</keyword>
<feature type="compositionally biased region" description="Basic residues" evidence="12">
    <location>
        <begin position="375"/>
        <end position="399"/>
    </location>
</feature>
<evidence type="ECO:0000256" key="9">
    <source>
        <dbReference type="ARBA" id="ARBA00023157"/>
    </source>
</evidence>
<dbReference type="AlphaFoldDB" id="A0A165MHQ1"/>
<evidence type="ECO:0000256" key="5">
    <source>
        <dbReference type="ARBA" id="ARBA00022729"/>
    </source>
</evidence>
<dbReference type="InParanoid" id="A0A165MHQ1"/>
<dbReference type="GO" id="GO:0004497">
    <property type="term" value="F:monooxygenase activity"/>
    <property type="evidence" value="ECO:0007669"/>
    <property type="project" value="UniProtKB-KW"/>
</dbReference>
<gene>
    <name evidence="14" type="ORF">EXIGLDRAFT_746237</name>
</gene>
<keyword evidence="4" id="KW-0479">Metal-binding</keyword>
<keyword evidence="10" id="KW-0325">Glycoprotein</keyword>
<keyword evidence="9" id="KW-1015">Disulfide bond</keyword>
<reference evidence="14 15" key="1">
    <citation type="journal article" date="2016" name="Mol. Biol. Evol.">
        <title>Comparative Genomics of Early-Diverging Mushroom-Forming Fungi Provides Insights into the Origins of Lignocellulose Decay Capabilities.</title>
        <authorList>
            <person name="Nagy L.G."/>
            <person name="Riley R."/>
            <person name="Tritt A."/>
            <person name="Adam C."/>
            <person name="Daum C."/>
            <person name="Floudas D."/>
            <person name="Sun H."/>
            <person name="Yadav J.S."/>
            <person name="Pangilinan J."/>
            <person name="Larsson K.H."/>
            <person name="Matsuura K."/>
            <person name="Barry K."/>
            <person name="Labutti K."/>
            <person name="Kuo R."/>
            <person name="Ohm R.A."/>
            <person name="Bhattacharya S.S."/>
            <person name="Shirouzu T."/>
            <person name="Yoshinaga Y."/>
            <person name="Martin F.M."/>
            <person name="Grigoriev I.V."/>
            <person name="Hibbett D.S."/>
        </authorList>
    </citation>
    <scope>NUCLEOTIDE SEQUENCE [LARGE SCALE GENOMIC DNA]</scope>
    <source>
        <strain evidence="14 15">HHB12029</strain>
    </source>
</reference>
<evidence type="ECO:0000256" key="1">
    <source>
        <dbReference type="ARBA" id="ARBA00001973"/>
    </source>
</evidence>
<evidence type="ECO:0000256" key="7">
    <source>
        <dbReference type="ARBA" id="ARBA00023008"/>
    </source>
</evidence>
<evidence type="ECO:0000256" key="4">
    <source>
        <dbReference type="ARBA" id="ARBA00022723"/>
    </source>
</evidence>
<dbReference type="STRING" id="1314781.A0A165MHQ1"/>
<sequence length="399" mass="43152">MRAFAATFIASSGLLVQLAHAHVGAWGPGMFCRNGPQLEDNPNAPTTAQPLYEKTWDEFWFHGDCRNFPPPDGEFLAVPAGGHITLELADNRGHTTLSYNGTQTSEWADGQAHPELEHWTRNDTCIISPNMHTLNEADAAGTVLAIAYKSDINEVKYEDLVIFSVLEKSPWKRMGVYPVPADMPACPPGGCICAWSWVPNHCGEPNMYMNGFKCQVTNARPDAPAVAKAQVPRWCEGNATACVTGARGLVIMNQEPSINNIADLDAMQADGDWRSPGYNMKLGFQHGAQNDIFVSQSPSQIPGATPTSTSLPASTSTTSSTSAEPTTTSSTAAESTSSSSSSAEEQPTVTPTIQMPTVVPSSSLSDSQTASTPSHTHHRGHHRHHRHGRHRQQPRRLAY</sequence>
<keyword evidence="3" id="KW-0964">Secreted</keyword>
<evidence type="ECO:0000256" key="6">
    <source>
        <dbReference type="ARBA" id="ARBA00023002"/>
    </source>
</evidence>
<organism evidence="14 15">
    <name type="scientific">Exidia glandulosa HHB12029</name>
    <dbReference type="NCBI Taxonomy" id="1314781"/>
    <lineage>
        <taxon>Eukaryota</taxon>
        <taxon>Fungi</taxon>
        <taxon>Dikarya</taxon>
        <taxon>Basidiomycota</taxon>
        <taxon>Agaricomycotina</taxon>
        <taxon>Agaricomycetes</taxon>
        <taxon>Auriculariales</taxon>
        <taxon>Exidiaceae</taxon>
        <taxon>Exidia</taxon>
    </lineage>
</organism>
<keyword evidence="5 13" id="KW-0732">Signal</keyword>
<comment type="similarity">
    <text evidence="11">Belongs to the polysaccharide monooxygenase AA14 family.</text>
</comment>
<evidence type="ECO:0000313" key="15">
    <source>
        <dbReference type="Proteomes" id="UP000077266"/>
    </source>
</evidence>
<evidence type="ECO:0000256" key="13">
    <source>
        <dbReference type="SAM" id="SignalP"/>
    </source>
</evidence>
<evidence type="ECO:0000256" key="12">
    <source>
        <dbReference type="SAM" id="MobiDB-lite"/>
    </source>
</evidence>
<evidence type="ECO:0000256" key="11">
    <source>
        <dbReference type="ARBA" id="ARBA00046340"/>
    </source>
</evidence>
<feature type="chain" id="PRO_5007862417" evidence="13">
    <location>
        <begin position="22"/>
        <end position="399"/>
    </location>
</feature>
<dbReference type="Gene3D" id="2.70.50.70">
    <property type="match status" value="1"/>
</dbReference>